<evidence type="ECO:0000313" key="3">
    <source>
        <dbReference type="Proteomes" id="UP000325577"/>
    </source>
</evidence>
<dbReference type="Gene3D" id="2.60.40.1820">
    <property type="match status" value="1"/>
</dbReference>
<sequence length="210" mass="23053">MVDIGGANPTSSLQTLKIIIELDCAVAMDLLTQDNADTGYYETLIQDLVAVVLFFTILKPKNPKVITQAVTLESIRWGIPLQLNVSLGVEVTVDNPNYGSFKYENSTVYISYRGSIVAEAPITEDTIPAHRKHDVGTTVEIMADKLIPDAHFREDFAAGCLNFTSSTTLHGKATVLKLFKIKATTYSICDVSLFLIAQNATSVCRTKIKY</sequence>
<evidence type="ECO:0000313" key="2">
    <source>
        <dbReference type="EMBL" id="KAA8520025.1"/>
    </source>
</evidence>
<protein>
    <recommendedName>
        <fullName evidence="1">Late embryogenesis abundant protein LEA-2 subgroup domain-containing protein</fullName>
    </recommendedName>
</protein>
<dbReference type="PANTHER" id="PTHR31852">
    <property type="entry name" value="LATE EMBRYOGENESIS ABUNDANT (LEA) HYDROXYPROLINE-RICH GLYCOPROTEIN FAMILY"/>
    <property type="match status" value="1"/>
</dbReference>
<organism evidence="2 3">
    <name type="scientific">Nyssa sinensis</name>
    <dbReference type="NCBI Taxonomy" id="561372"/>
    <lineage>
        <taxon>Eukaryota</taxon>
        <taxon>Viridiplantae</taxon>
        <taxon>Streptophyta</taxon>
        <taxon>Embryophyta</taxon>
        <taxon>Tracheophyta</taxon>
        <taxon>Spermatophyta</taxon>
        <taxon>Magnoliopsida</taxon>
        <taxon>eudicotyledons</taxon>
        <taxon>Gunneridae</taxon>
        <taxon>Pentapetalae</taxon>
        <taxon>asterids</taxon>
        <taxon>Cornales</taxon>
        <taxon>Nyssaceae</taxon>
        <taxon>Nyssa</taxon>
    </lineage>
</organism>
<dbReference type="EMBL" id="CM018049">
    <property type="protein sequence ID" value="KAA8520025.1"/>
    <property type="molecule type" value="Genomic_DNA"/>
</dbReference>
<dbReference type="AlphaFoldDB" id="A0A5J4ZMZ9"/>
<dbReference type="InterPro" id="IPR004864">
    <property type="entry name" value="LEA_2"/>
</dbReference>
<accession>A0A5J4ZMZ9</accession>
<dbReference type="Proteomes" id="UP000325577">
    <property type="component" value="Linkage Group LG6"/>
</dbReference>
<proteinExistence type="predicted"/>
<dbReference type="Pfam" id="PF03168">
    <property type="entry name" value="LEA_2"/>
    <property type="match status" value="1"/>
</dbReference>
<gene>
    <name evidence="2" type="ORF">F0562_014301</name>
</gene>
<dbReference type="OrthoDB" id="674678at2759"/>
<evidence type="ECO:0000259" key="1">
    <source>
        <dbReference type="Pfam" id="PF03168"/>
    </source>
</evidence>
<name>A0A5J4ZMZ9_9ASTE</name>
<reference evidence="2 3" key="1">
    <citation type="submission" date="2019-09" db="EMBL/GenBank/DDBJ databases">
        <title>A chromosome-level genome assembly of the Chinese tupelo Nyssa sinensis.</title>
        <authorList>
            <person name="Yang X."/>
            <person name="Kang M."/>
            <person name="Yang Y."/>
            <person name="Xiong H."/>
            <person name="Wang M."/>
            <person name="Zhang Z."/>
            <person name="Wang Z."/>
            <person name="Wu H."/>
            <person name="Ma T."/>
            <person name="Liu J."/>
            <person name="Xi Z."/>
        </authorList>
    </citation>
    <scope>NUCLEOTIDE SEQUENCE [LARGE SCALE GENOMIC DNA]</scope>
    <source>
        <strain evidence="2">J267</strain>
        <tissue evidence="2">Leaf</tissue>
    </source>
</reference>
<dbReference type="InterPro" id="IPR055301">
    <property type="entry name" value="Lea14-like_2"/>
</dbReference>
<feature type="domain" description="Late embryogenesis abundant protein LEA-2 subgroup" evidence="1">
    <location>
        <begin position="91"/>
        <end position="182"/>
    </location>
</feature>
<dbReference type="SUPFAM" id="SSF117070">
    <property type="entry name" value="LEA14-like"/>
    <property type="match status" value="1"/>
</dbReference>
<keyword evidence="3" id="KW-1185">Reference proteome</keyword>